<feature type="domain" description="Ice-binding protein C-terminal" evidence="2">
    <location>
        <begin position="257"/>
        <end position="279"/>
    </location>
</feature>
<organism evidence="3 4">
    <name type="scientific">Methylomonas methanica</name>
    <dbReference type="NCBI Taxonomy" id="421"/>
    <lineage>
        <taxon>Bacteria</taxon>
        <taxon>Pseudomonadati</taxon>
        <taxon>Pseudomonadota</taxon>
        <taxon>Gammaproteobacteria</taxon>
        <taxon>Methylococcales</taxon>
        <taxon>Methylococcaceae</taxon>
        <taxon>Methylomonas</taxon>
    </lineage>
</organism>
<evidence type="ECO:0000313" key="3">
    <source>
        <dbReference type="EMBL" id="TCV80210.1"/>
    </source>
</evidence>
<dbReference type="EMBL" id="SMCN01000018">
    <property type="protein sequence ID" value="TCV80210.1"/>
    <property type="molecule type" value="Genomic_DNA"/>
</dbReference>
<evidence type="ECO:0000259" key="2">
    <source>
        <dbReference type="Pfam" id="PF07589"/>
    </source>
</evidence>
<accession>A0ABY2CIX4</accession>
<dbReference type="NCBIfam" id="TIGR02595">
    <property type="entry name" value="PEP_CTERM"/>
    <property type="match status" value="1"/>
</dbReference>
<keyword evidence="4" id="KW-1185">Reference proteome</keyword>
<dbReference type="RefSeq" id="WP_165917807.1">
    <property type="nucleotide sequence ID" value="NZ_LUUF01000084.1"/>
</dbReference>
<dbReference type="Pfam" id="PF07589">
    <property type="entry name" value="PEP-CTERM"/>
    <property type="match status" value="1"/>
</dbReference>
<keyword evidence="1" id="KW-0732">Signal</keyword>
<gene>
    <name evidence="3" type="ORF">EDE11_11885</name>
</gene>
<sequence>MNKLKTLGMALALASAPVVTNATAIQLLNTDAGGSFVTLDKLNITSTTPVYTTTVNVGADNILSNGDVFTESINFIVNSSSLTGFPLNFDLAGDYLFSASLSGTVQNLTGTGITLNADNSLSGVATTFFDVAFNAAVNNILLQNLDIPANVANLSVVSGGSSSIQLVAGTLLGDITINALVNTAPGQLYQTSGTPYLRDSLGNILTTDLLTITTGSARVCNSSIASCTTQTGLTGNFAAKTIDIEFFDNQAAQTYSQVPEPASLALLGIGLLGMSGFKRSKLSA</sequence>
<name>A0ABY2CIX4_METMH</name>
<dbReference type="InterPro" id="IPR013424">
    <property type="entry name" value="Ice-binding_C"/>
</dbReference>
<proteinExistence type="predicted"/>
<evidence type="ECO:0000313" key="4">
    <source>
        <dbReference type="Proteomes" id="UP000295649"/>
    </source>
</evidence>
<reference evidence="3 4" key="1">
    <citation type="submission" date="2019-03" db="EMBL/GenBank/DDBJ databases">
        <title>Systems level insights into methane cycling in arid and semi-arid ecosystems.</title>
        <authorList>
            <person name="Kalyuzhnaya M."/>
        </authorList>
    </citation>
    <scope>NUCLEOTIDE SEQUENCE [LARGE SCALE GENOMIC DNA]</scope>
    <source>
        <strain evidence="3 4">S-1</strain>
    </source>
</reference>
<feature type="chain" id="PRO_5046878783" evidence="1">
    <location>
        <begin position="25"/>
        <end position="284"/>
    </location>
</feature>
<dbReference type="Proteomes" id="UP000295649">
    <property type="component" value="Unassembled WGS sequence"/>
</dbReference>
<evidence type="ECO:0000256" key="1">
    <source>
        <dbReference type="SAM" id="SignalP"/>
    </source>
</evidence>
<protein>
    <submittedName>
        <fullName evidence="3">Secreted protein with PEP-CTERM sorting signal</fullName>
    </submittedName>
</protein>
<comment type="caution">
    <text evidence="3">The sequence shown here is derived from an EMBL/GenBank/DDBJ whole genome shotgun (WGS) entry which is preliminary data.</text>
</comment>
<feature type="signal peptide" evidence="1">
    <location>
        <begin position="1"/>
        <end position="24"/>
    </location>
</feature>